<proteinExistence type="predicted"/>
<name>A0ACB6Z3G3_THEGA</name>
<reference evidence="1" key="1">
    <citation type="submission" date="2019-10" db="EMBL/GenBank/DDBJ databases">
        <authorList>
            <consortium name="DOE Joint Genome Institute"/>
            <person name="Kuo A."/>
            <person name="Miyauchi S."/>
            <person name="Kiss E."/>
            <person name="Drula E."/>
            <person name="Kohler A."/>
            <person name="Sanchez-Garcia M."/>
            <person name="Andreopoulos B."/>
            <person name="Barry K.W."/>
            <person name="Bonito G."/>
            <person name="Buee M."/>
            <person name="Carver A."/>
            <person name="Chen C."/>
            <person name="Cichocki N."/>
            <person name="Clum A."/>
            <person name="Culley D."/>
            <person name="Crous P.W."/>
            <person name="Fauchery L."/>
            <person name="Girlanda M."/>
            <person name="Hayes R."/>
            <person name="Keri Z."/>
            <person name="Labutti K."/>
            <person name="Lipzen A."/>
            <person name="Lombard V."/>
            <person name="Magnuson J."/>
            <person name="Maillard F."/>
            <person name="Morin E."/>
            <person name="Murat C."/>
            <person name="Nolan M."/>
            <person name="Ohm R."/>
            <person name="Pangilinan J."/>
            <person name="Pereira M."/>
            <person name="Perotto S."/>
            <person name="Peter M."/>
            <person name="Riley R."/>
            <person name="Sitrit Y."/>
            <person name="Stielow B."/>
            <person name="Szollosi G."/>
            <person name="Zifcakova L."/>
            <person name="Stursova M."/>
            <person name="Spatafora J.W."/>
            <person name="Tedersoo L."/>
            <person name="Vaario L.-M."/>
            <person name="Yamada A."/>
            <person name="Yan M."/>
            <person name="Wang P."/>
            <person name="Xu J."/>
            <person name="Bruns T."/>
            <person name="Baldrian P."/>
            <person name="Vilgalys R."/>
            <person name="Henrissat B."/>
            <person name="Grigoriev I.V."/>
            <person name="Hibbett D."/>
            <person name="Nagy L.G."/>
            <person name="Martin F.M."/>
        </authorList>
    </citation>
    <scope>NUCLEOTIDE SEQUENCE</scope>
    <source>
        <strain evidence="1">P2</strain>
    </source>
</reference>
<organism evidence="1 2">
    <name type="scientific">Thelephora ganbajun</name>
    <name type="common">Ganba fungus</name>
    <dbReference type="NCBI Taxonomy" id="370292"/>
    <lineage>
        <taxon>Eukaryota</taxon>
        <taxon>Fungi</taxon>
        <taxon>Dikarya</taxon>
        <taxon>Basidiomycota</taxon>
        <taxon>Agaricomycotina</taxon>
        <taxon>Agaricomycetes</taxon>
        <taxon>Thelephorales</taxon>
        <taxon>Thelephoraceae</taxon>
        <taxon>Thelephora</taxon>
    </lineage>
</organism>
<protein>
    <submittedName>
        <fullName evidence="1">Uncharacterized protein</fullName>
    </submittedName>
</protein>
<feature type="non-terminal residue" evidence="1">
    <location>
        <position position="132"/>
    </location>
</feature>
<feature type="non-terminal residue" evidence="1">
    <location>
        <position position="1"/>
    </location>
</feature>
<sequence length="132" mass="14339">PETPREWTPPPAPGPTLRQRVEAKERQAGLRCDDPSCGIGPSDEDPFPQVFSDPNSPPIKRVRISKGGEDEAVCGHFFHPACLVSADRCAGWGEEDRPTNDGGDECEVVSCPVCRSVGKVQREVWEEGAKAL</sequence>
<dbReference type="Proteomes" id="UP000886501">
    <property type="component" value="Unassembled WGS sequence"/>
</dbReference>
<keyword evidence="2" id="KW-1185">Reference proteome</keyword>
<evidence type="ECO:0000313" key="2">
    <source>
        <dbReference type="Proteomes" id="UP000886501"/>
    </source>
</evidence>
<evidence type="ECO:0000313" key="1">
    <source>
        <dbReference type="EMBL" id="KAF9644069.1"/>
    </source>
</evidence>
<dbReference type="EMBL" id="MU118162">
    <property type="protein sequence ID" value="KAF9644069.1"/>
    <property type="molecule type" value="Genomic_DNA"/>
</dbReference>
<reference evidence="1" key="2">
    <citation type="journal article" date="2020" name="Nat. Commun.">
        <title>Large-scale genome sequencing of mycorrhizal fungi provides insights into the early evolution of symbiotic traits.</title>
        <authorList>
            <person name="Miyauchi S."/>
            <person name="Kiss E."/>
            <person name="Kuo A."/>
            <person name="Drula E."/>
            <person name="Kohler A."/>
            <person name="Sanchez-Garcia M."/>
            <person name="Morin E."/>
            <person name="Andreopoulos B."/>
            <person name="Barry K.W."/>
            <person name="Bonito G."/>
            <person name="Buee M."/>
            <person name="Carver A."/>
            <person name="Chen C."/>
            <person name="Cichocki N."/>
            <person name="Clum A."/>
            <person name="Culley D."/>
            <person name="Crous P.W."/>
            <person name="Fauchery L."/>
            <person name="Girlanda M."/>
            <person name="Hayes R.D."/>
            <person name="Keri Z."/>
            <person name="LaButti K."/>
            <person name="Lipzen A."/>
            <person name="Lombard V."/>
            <person name="Magnuson J."/>
            <person name="Maillard F."/>
            <person name="Murat C."/>
            <person name="Nolan M."/>
            <person name="Ohm R.A."/>
            <person name="Pangilinan J."/>
            <person name="Pereira M.F."/>
            <person name="Perotto S."/>
            <person name="Peter M."/>
            <person name="Pfister S."/>
            <person name="Riley R."/>
            <person name="Sitrit Y."/>
            <person name="Stielow J.B."/>
            <person name="Szollosi G."/>
            <person name="Zifcakova L."/>
            <person name="Stursova M."/>
            <person name="Spatafora J.W."/>
            <person name="Tedersoo L."/>
            <person name="Vaario L.M."/>
            <person name="Yamada A."/>
            <person name="Yan M."/>
            <person name="Wang P."/>
            <person name="Xu J."/>
            <person name="Bruns T."/>
            <person name="Baldrian P."/>
            <person name="Vilgalys R."/>
            <person name="Dunand C."/>
            <person name="Henrissat B."/>
            <person name="Grigoriev I.V."/>
            <person name="Hibbett D."/>
            <person name="Nagy L.G."/>
            <person name="Martin F.M."/>
        </authorList>
    </citation>
    <scope>NUCLEOTIDE SEQUENCE</scope>
    <source>
        <strain evidence="1">P2</strain>
    </source>
</reference>
<accession>A0ACB6Z3G3</accession>
<gene>
    <name evidence="1" type="ORF">BDM02DRAFT_3077395</name>
</gene>
<comment type="caution">
    <text evidence="1">The sequence shown here is derived from an EMBL/GenBank/DDBJ whole genome shotgun (WGS) entry which is preliminary data.</text>
</comment>